<dbReference type="EMBL" id="BJHV01000001">
    <property type="protein sequence ID" value="GDY39402.1"/>
    <property type="molecule type" value="Genomic_DNA"/>
</dbReference>
<sequence length="70" mass="7284">MLVVPLEAGVIPPASLMYGMTLHGHDLVVEEGIGFVSYYTGDEAARGRHFLQTALAAGVPFEQAAGGEAP</sequence>
<comment type="caution">
    <text evidence="1">The sequence shown here is derived from an EMBL/GenBank/DDBJ whole genome shotgun (WGS) entry which is preliminary data.</text>
</comment>
<gene>
    <name evidence="1" type="ORF">SANT12839_002840</name>
</gene>
<evidence type="ECO:0000313" key="1">
    <source>
        <dbReference type="EMBL" id="GDY39402.1"/>
    </source>
</evidence>
<dbReference type="AlphaFoldDB" id="A0A4D4JUR9"/>
<name>A0A4D4JUR9_9ACTN</name>
<reference evidence="1 2" key="1">
    <citation type="journal article" date="2020" name="Int. J. Syst. Evol. Microbiol.">
        <title>Reclassification of Streptomyces castelarensis and Streptomyces sporoclivatus as later heterotypic synonyms of Streptomyces antimycoticus.</title>
        <authorList>
            <person name="Komaki H."/>
            <person name="Tamura T."/>
        </authorList>
    </citation>
    <scope>NUCLEOTIDE SEQUENCE [LARGE SCALE GENOMIC DNA]</scope>
    <source>
        <strain evidence="1 2">NBRC 12839</strain>
    </source>
</reference>
<organism evidence="1 2">
    <name type="scientific">Streptomyces antimycoticus</name>
    <dbReference type="NCBI Taxonomy" id="68175"/>
    <lineage>
        <taxon>Bacteria</taxon>
        <taxon>Bacillati</taxon>
        <taxon>Actinomycetota</taxon>
        <taxon>Actinomycetes</taxon>
        <taxon>Kitasatosporales</taxon>
        <taxon>Streptomycetaceae</taxon>
        <taxon>Streptomyces</taxon>
        <taxon>Streptomyces violaceusniger group</taxon>
    </lineage>
</organism>
<keyword evidence="2" id="KW-1185">Reference proteome</keyword>
<accession>A0A4D4JUR9</accession>
<evidence type="ECO:0000313" key="2">
    <source>
        <dbReference type="Proteomes" id="UP000299290"/>
    </source>
</evidence>
<protein>
    <submittedName>
        <fullName evidence="1">Uncharacterized protein</fullName>
    </submittedName>
</protein>
<proteinExistence type="predicted"/>
<dbReference type="Proteomes" id="UP000299290">
    <property type="component" value="Unassembled WGS sequence"/>
</dbReference>